<dbReference type="HOGENOM" id="CLU_006146_4_1_14"/>
<protein>
    <recommendedName>
        <fullName evidence="3">DNA topoisomerase (ATP-hydrolyzing)</fullName>
        <ecNumber evidence="3">5.6.2.2</ecNumber>
    </recommendedName>
</protein>
<dbReference type="InterPro" id="IPR014721">
    <property type="entry name" value="Ribsml_uS5_D2-typ_fold_subgr"/>
</dbReference>
<dbReference type="Gene3D" id="3.30.565.10">
    <property type="entry name" value="Histidine kinase-like ATPase, C-terminal domain"/>
    <property type="match status" value="1"/>
</dbReference>
<evidence type="ECO:0000256" key="2">
    <source>
        <dbReference type="ARBA" id="ARBA00001946"/>
    </source>
</evidence>
<proteinExistence type="predicted"/>
<dbReference type="Gene3D" id="3.30.230.10">
    <property type="match status" value="1"/>
</dbReference>
<dbReference type="InterPro" id="IPR020568">
    <property type="entry name" value="Ribosomal_Su5_D2-typ_SF"/>
</dbReference>
<dbReference type="PRINTS" id="PR00418">
    <property type="entry name" value="TPI2FAMILY"/>
</dbReference>
<comment type="cofactor">
    <cofactor evidence="2">
        <name>Mg(2+)</name>
        <dbReference type="ChEBI" id="CHEBI:18420"/>
    </cofactor>
</comment>
<dbReference type="InterPro" id="IPR013759">
    <property type="entry name" value="Topo_IIA_B_C"/>
</dbReference>
<evidence type="ECO:0000256" key="3">
    <source>
        <dbReference type="ARBA" id="ARBA00012895"/>
    </source>
</evidence>
<accession>C5J6X3</accession>
<dbReference type="InterPro" id="IPR013760">
    <property type="entry name" value="Topo_IIA-like_dom_sf"/>
</dbReference>
<dbReference type="GO" id="GO:0034335">
    <property type="term" value="F:DNA negative supercoiling activity"/>
    <property type="evidence" value="ECO:0007669"/>
    <property type="project" value="UniProtKB-ARBA"/>
</dbReference>
<evidence type="ECO:0000313" key="9">
    <source>
        <dbReference type="EMBL" id="CAT05236.1"/>
    </source>
</evidence>
<dbReference type="GO" id="GO:0046872">
    <property type="term" value="F:metal ion binding"/>
    <property type="evidence" value="ECO:0007669"/>
    <property type="project" value="UniProtKB-KW"/>
</dbReference>
<keyword evidence="6" id="KW-0238">DNA-binding</keyword>
<dbReference type="EMBL" id="FM864216">
    <property type="protein sequence ID" value="CAT05236.1"/>
    <property type="molecule type" value="Genomic_DNA"/>
</dbReference>
<keyword evidence="4" id="KW-0479">Metal-binding</keyword>
<dbReference type="NCBIfam" id="NF004189">
    <property type="entry name" value="PRK05644.1"/>
    <property type="match status" value="1"/>
</dbReference>
<gene>
    <name evidence="9" type="primary">parE</name>
    <name evidence="9" type="ordered locus">MCJ_005370</name>
</gene>
<dbReference type="PANTHER" id="PTHR45866:SF12">
    <property type="entry name" value="DNA TOPOISOMERASE 4 SUBUNIT B"/>
    <property type="match status" value="1"/>
</dbReference>
<feature type="domain" description="Toprim" evidence="8">
    <location>
        <begin position="417"/>
        <end position="531"/>
    </location>
</feature>
<keyword evidence="5" id="KW-0460">Magnesium</keyword>
<dbReference type="Pfam" id="PF01751">
    <property type="entry name" value="Toprim"/>
    <property type="match status" value="1"/>
</dbReference>
<dbReference type="InterPro" id="IPR000565">
    <property type="entry name" value="Topo_IIA_B"/>
</dbReference>
<dbReference type="InterPro" id="IPR001241">
    <property type="entry name" value="Topo_IIA"/>
</dbReference>
<dbReference type="KEGG" id="mco:MCJ_005370"/>
<dbReference type="GO" id="GO:0005524">
    <property type="term" value="F:ATP binding"/>
    <property type="evidence" value="ECO:0007669"/>
    <property type="project" value="InterPro"/>
</dbReference>
<dbReference type="InterPro" id="IPR002288">
    <property type="entry name" value="DNA_gyrase_B_C"/>
</dbReference>
<dbReference type="Pfam" id="PF00986">
    <property type="entry name" value="DNA_gyraseB_C"/>
    <property type="match status" value="1"/>
</dbReference>
<dbReference type="Gene3D" id="3.40.50.670">
    <property type="match status" value="1"/>
</dbReference>
<comment type="catalytic activity">
    <reaction evidence="1">
        <text>ATP-dependent breakage, passage and rejoining of double-stranded DNA.</text>
        <dbReference type="EC" id="5.6.2.2"/>
    </reaction>
</comment>
<dbReference type="PROSITE" id="PS50880">
    <property type="entry name" value="TOPRIM"/>
    <property type="match status" value="1"/>
</dbReference>
<dbReference type="SUPFAM" id="SSF56719">
    <property type="entry name" value="Type II DNA topoisomerase"/>
    <property type="match status" value="1"/>
</dbReference>
<keyword evidence="7" id="KW-0413">Isomerase</keyword>
<evidence type="ECO:0000256" key="6">
    <source>
        <dbReference type="ARBA" id="ARBA00023125"/>
    </source>
</evidence>
<reference evidence="10" key="1">
    <citation type="journal article" date="2009" name="BMC Bioinformatics">
        <title>The Mycoplasma conjunctivae genome sequencing, annotation and analysis.</title>
        <authorList>
            <person name="Calderon-Copete S.P."/>
            <person name="Wigger G."/>
            <person name="Wunderlin C."/>
            <person name="Schmidheini T."/>
            <person name="Frey J."/>
            <person name="Quail M.A."/>
            <person name="Falquet L."/>
        </authorList>
    </citation>
    <scope>NUCLEOTIDE SEQUENCE [LARGE SCALE GENOMIC DNA]</scope>
    <source>
        <strain evidence="10">ATCC 25834 / NCTC 10147 / HRC/581</strain>
    </source>
</reference>
<evidence type="ECO:0000313" key="10">
    <source>
        <dbReference type="Proteomes" id="UP000001491"/>
    </source>
</evidence>
<dbReference type="GO" id="GO:0006265">
    <property type="term" value="P:DNA topological change"/>
    <property type="evidence" value="ECO:0007669"/>
    <property type="project" value="InterPro"/>
</dbReference>
<dbReference type="CDD" id="cd00822">
    <property type="entry name" value="TopoII_Trans_DNA_gyrase"/>
    <property type="match status" value="1"/>
</dbReference>
<dbReference type="InterPro" id="IPR003594">
    <property type="entry name" value="HATPase_dom"/>
</dbReference>
<dbReference type="EC" id="5.6.2.2" evidence="3"/>
<dbReference type="PANTHER" id="PTHR45866">
    <property type="entry name" value="DNA GYRASE/TOPOISOMERASE SUBUNIT B"/>
    <property type="match status" value="1"/>
</dbReference>
<dbReference type="SMART" id="SM00433">
    <property type="entry name" value="TOP2c"/>
    <property type="match status" value="1"/>
</dbReference>
<dbReference type="InterPro" id="IPR006171">
    <property type="entry name" value="TOPRIM_dom"/>
</dbReference>
<dbReference type="Pfam" id="PF02518">
    <property type="entry name" value="HATPase_c"/>
    <property type="match status" value="1"/>
</dbReference>
<evidence type="ECO:0000256" key="4">
    <source>
        <dbReference type="ARBA" id="ARBA00022723"/>
    </source>
</evidence>
<evidence type="ECO:0000256" key="7">
    <source>
        <dbReference type="ARBA" id="ARBA00023235"/>
    </source>
</evidence>
<name>C5J6X3_MESCH</name>
<dbReference type="CDD" id="cd16928">
    <property type="entry name" value="HATPase_GyrB-like"/>
    <property type="match status" value="1"/>
</dbReference>
<dbReference type="Proteomes" id="UP000001491">
    <property type="component" value="Chromosome"/>
</dbReference>
<organism evidence="9 10">
    <name type="scientific">Mesomycoplasma conjunctivae (strain ATCC 25834 / NCTC 10147 / HRC/581)</name>
    <name type="common">Mycoplasma conjunctivae</name>
    <dbReference type="NCBI Taxonomy" id="572263"/>
    <lineage>
        <taxon>Bacteria</taxon>
        <taxon>Bacillati</taxon>
        <taxon>Mycoplasmatota</taxon>
        <taxon>Mycoplasmoidales</taxon>
        <taxon>Metamycoplasmataceae</taxon>
        <taxon>Mesomycoplasma</taxon>
    </lineage>
</organism>
<dbReference type="InterPro" id="IPR013506">
    <property type="entry name" value="Topo_IIA_bsu_dom2"/>
</dbReference>
<dbReference type="SMART" id="SM00387">
    <property type="entry name" value="HATPase_c"/>
    <property type="match status" value="1"/>
</dbReference>
<dbReference type="Pfam" id="PF00204">
    <property type="entry name" value="DNA_gyraseB"/>
    <property type="match status" value="1"/>
</dbReference>
<evidence type="ECO:0000256" key="5">
    <source>
        <dbReference type="ARBA" id="ARBA00022842"/>
    </source>
</evidence>
<dbReference type="AlphaFoldDB" id="C5J6X3"/>
<evidence type="ECO:0000259" key="8">
    <source>
        <dbReference type="PROSITE" id="PS50880"/>
    </source>
</evidence>
<dbReference type="SUPFAM" id="SSF55874">
    <property type="entry name" value="ATPase domain of HSP90 chaperone/DNA topoisomerase II/histidine kinase"/>
    <property type="match status" value="1"/>
</dbReference>
<dbReference type="InterPro" id="IPR036890">
    <property type="entry name" value="HATPase_C_sf"/>
</dbReference>
<dbReference type="GO" id="GO:0003677">
    <property type="term" value="F:DNA binding"/>
    <property type="evidence" value="ECO:0007669"/>
    <property type="project" value="UniProtKB-KW"/>
</dbReference>
<evidence type="ECO:0000256" key="1">
    <source>
        <dbReference type="ARBA" id="ARBA00000185"/>
    </source>
</evidence>
<dbReference type="FunFam" id="3.30.565.10:FF:000002">
    <property type="entry name" value="DNA gyrase subunit B"/>
    <property type="match status" value="1"/>
</dbReference>
<dbReference type="eggNOG" id="COG0187">
    <property type="taxonomic scope" value="Bacteria"/>
</dbReference>
<dbReference type="SUPFAM" id="SSF54211">
    <property type="entry name" value="Ribosomal protein S5 domain 2-like"/>
    <property type="match status" value="1"/>
</dbReference>
<keyword evidence="10" id="KW-1185">Reference proteome</keyword>
<dbReference type="PRINTS" id="PR01159">
    <property type="entry name" value="DNAGYRASEB"/>
</dbReference>
<sequence length="645" mass="72512">MEYSAEKLKVLKGLEAVRKRPGMYIGSTDIGGLHHLIWEIFDNAVDEAIAGFATEIKLILKKDNSIEISDNGRGIPVDKHKSGKTGVELVFSELHAGGKFSNDVYKTAAGLHGVGSSVVNALSSKLEVWVYRDGYSYFTSFKNGGHLDVSTQKVEKSKNRGTTVRFWPDFSIFSQTSFSSDIISERLRETSFLVSNLKISFYNEISNENEIFFFQKGLISFVEFINVGKSLVHKDVVFLEGESQGIQLEVALQYVSSYQDTIISFVNNVKTDQGGTHENGFRGALLRAITTYGQQKSLLKAKTNLEFSDVKQGLSAILSLRVPEPILEFVGQTKNKLSTLIAKSVTEEIIYNSLMTYFVQNKEDAAKIITHVNNSYQERISAKLAKIENKTSKNISKEKRILSGKLTPAQSKNAKEREIFLVEGESAGGSAKLGRNRFNQAILPLKGKIVNAEKTKLIDLLKNEEIIAIVSALGTGLGVNFNLKNLNYDKIIIMTDADTDGAHIQILILTFIFRYMKPLIENGHVYIAQPPLYKLSYKNKDVRYAWDEKELAKLLAKKPNAQIQRYKGLGEMNAAQLWETTMDPKTRSLVKVSINDIAIVERRIFTLMGDKTDIRKTWIEKNVDFSLEDSFLDRLKIEDELNYEN</sequence>